<dbReference type="GO" id="GO:0051604">
    <property type="term" value="P:protein maturation"/>
    <property type="evidence" value="ECO:0007669"/>
    <property type="project" value="UniProtKB-UniRule"/>
</dbReference>
<dbReference type="GO" id="GO:0016829">
    <property type="term" value="F:lyase activity"/>
    <property type="evidence" value="ECO:0007669"/>
    <property type="project" value="UniProtKB-UniRule"/>
</dbReference>
<keyword evidence="2" id="KW-0456">Lyase</keyword>
<feature type="region of interest" description="Disordered" evidence="3">
    <location>
        <begin position="86"/>
        <end position="144"/>
    </location>
</feature>
<dbReference type="EMBL" id="DVHM01000082">
    <property type="protein sequence ID" value="HIR70633.1"/>
    <property type="molecule type" value="Genomic_DNA"/>
</dbReference>
<dbReference type="Pfam" id="PF01969">
    <property type="entry name" value="Ni_insertion"/>
    <property type="match status" value="1"/>
</dbReference>
<comment type="function">
    <text evidence="2">Involved in the biosynthesis of a nickel-pincer cofactor ((SCS)Ni(II) pincer complex). Binds Ni(2+), and functions in nickel delivery to pyridinium-3,5-bisthiocarboxylic acid mononucleotide (P2TMN), to form the mature cofactor. Is thus probably required for the activation of nickel-pincer cofactor-dependent enzymes.</text>
</comment>
<feature type="compositionally biased region" description="Basic and acidic residues" evidence="3">
    <location>
        <begin position="86"/>
        <end position="134"/>
    </location>
</feature>
<keyword evidence="1 2" id="KW-0533">Nickel</keyword>
<accession>A0A9D1E9J4</accession>
<proteinExistence type="inferred from homology"/>
<organism evidence="4 5">
    <name type="scientific">Candidatus Pullilachnospira gallistercoris</name>
    <dbReference type="NCBI Taxonomy" id="2840911"/>
    <lineage>
        <taxon>Bacteria</taxon>
        <taxon>Bacillati</taxon>
        <taxon>Bacillota</taxon>
        <taxon>Clostridia</taxon>
        <taxon>Lachnospirales</taxon>
        <taxon>Lachnospiraceae</taxon>
        <taxon>Lachnospiraceae incertae sedis</taxon>
        <taxon>Candidatus Pullilachnospira</taxon>
    </lineage>
</organism>
<gene>
    <name evidence="2 4" type="primary">larC</name>
    <name evidence="4" type="ORF">IAA55_05065</name>
</gene>
<evidence type="ECO:0000256" key="3">
    <source>
        <dbReference type="SAM" id="MobiDB-lite"/>
    </source>
</evidence>
<evidence type="ECO:0000313" key="4">
    <source>
        <dbReference type="EMBL" id="HIR70633.1"/>
    </source>
</evidence>
<comment type="caution">
    <text evidence="4">The sequence shown here is derived from an EMBL/GenBank/DDBJ whole genome shotgun (WGS) entry which is preliminary data.</text>
</comment>
<dbReference type="NCBIfam" id="TIGR00299">
    <property type="entry name" value="nickel pincer cofactor biosynthesis protein LarC"/>
    <property type="match status" value="1"/>
</dbReference>
<dbReference type="PANTHER" id="PTHR36566:SF1">
    <property type="entry name" value="PYRIDINIUM-3,5-BISTHIOCARBOXYLIC ACID MONONUCLEOTIDE NICKEL INSERTION PROTEIN"/>
    <property type="match status" value="1"/>
</dbReference>
<dbReference type="Proteomes" id="UP000823912">
    <property type="component" value="Unassembled WGS sequence"/>
</dbReference>
<reference evidence="4" key="1">
    <citation type="submission" date="2020-10" db="EMBL/GenBank/DDBJ databases">
        <authorList>
            <person name="Gilroy R."/>
        </authorList>
    </citation>
    <scope>NUCLEOTIDE SEQUENCE</scope>
    <source>
        <strain evidence="4">ChiSjej5B23-6657</strain>
    </source>
</reference>
<reference evidence="4" key="2">
    <citation type="journal article" date="2021" name="PeerJ">
        <title>Extensive microbial diversity within the chicken gut microbiome revealed by metagenomics and culture.</title>
        <authorList>
            <person name="Gilroy R."/>
            <person name="Ravi A."/>
            <person name="Getino M."/>
            <person name="Pursley I."/>
            <person name="Horton D.L."/>
            <person name="Alikhan N.F."/>
            <person name="Baker D."/>
            <person name="Gharbi K."/>
            <person name="Hall N."/>
            <person name="Watson M."/>
            <person name="Adriaenssens E.M."/>
            <person name="Foster-Nyarko E."/>
            <person name="Jarju S."/>
            <person name="Secka A."/>
            <person name="Antonio M."/>
            <person name="Oren A."/>
            <person name="Chaudhuri R.R."/>
            <person name="La Ragione R."/>
            <person name="Hildebrand F."/>
            <person name="Pallen M.J."/>
        </authorList>
    </citation>
    <scope>NUCLEOTIDE SEQUENCE</scope>
    <source>
        <strain evidence="4">ChiSjej5B23-6657</strain>
    </source>
</reference>
<dbReference type="InterPro" id="IPR002822">
    <property type="entry name" value="Ni_insertion"/>
</dbReference>
<sequence length="465" mass="51489">MSRQLYFECASGISGDMTVAALLDLGADEKTLRETLGTLPIEEPYEIHISRVKKSSLDVCDFLVKLPQDGEFLDHDMEYLHGHLHEHDHEHESEAAHDHGHDHDHDHDHDHSHDRHDHDHGHTHSHGHEHDHSHTHAHAHGRGPDEIRGIFAASSMTDGAKAIANRILQVLAEAEAAVHGTDVSLVHFHEAGAVDSIIDIAATAICLDNLAVDGVIFTELCEGHGSVRCQHGLLPIPVPAVTKIATAHGLKFRFLPVEGELVTPTGAAIAAATVTSDTLPASIKILGCGMGAGKRSYDVPEILRVFLVETPENDGAENFRKKDVIWKLETNVDDCTGETLGYVMEQLFAAGARDVNYTPVFMKKNRPAYELHVICDAKDVPRMEEIIFRETTTIGIRRMPMERTVLSREVRRIETSLGEAVVKVCPVGDEEKIYPEYESAAKIARARHLPLQKVYDTVKKESEER</sequence>
<evidence type="ECO:0000313" key="5">
    <source>
        <dbReference type="Proteomes" id="UP000823912"/>
    </source>
</evidence>
<dbReference type="AlphaFoldDB" id="A0A9D1E9J4"/>
<dbReference type="GO" id="GO:0016151">
    <property type="term" value="F:nickel cation binding"/>
    <property type="evidence" value="ECO:0007669"/>
    <property type="project" value="UniProtKB-UniRule"/>
</dbReference>
<comment type="similarity">
    <text evidence="2">Belongs to the LarC family.</text>
</comment>
<name>A0A9D1E9J4_9FIRM</name>
<evidence type="ECO:0000256" key="1">
    <source>
        <dbReference type="ARBA" id="ARBA00022596"/>
    </source>
</evidence>
<comment type="catalytic activity">
    <reaction evidence="2">
        <text>Ni(II)-pyridinium-3,5-bisthiocarboxylate mononucleotide = pyridinium-3,5-bisthiocarboxylate mononucleotide + Ni(2+)</text>
        <dbReference type="Rhea" id="RHEA:54784"/>
        <dbReference type="ChEBI" id="CHEBI:49786"/>
        <dbReference type="ChEBI" id="CHEBI:137372"/>
        <dbReference type="ChEBI" id="CHEBI:137373"/>
        <dbReference type="EC" id="4.99.1.12"/>
    </reaction>
</comment>
<evidence type="ECO:0000256" key="2">
    <source>
        <dbReference type="HAMAP-Rule" id="MF_01074"/>
    </source>
</evidence>
<dbReference type="Gene3D" id="3.30.70.1380">
    <property type="entry name" value="Transcriptional regulatory protein pf0864 domain like"/>
    <property type="match status" value="1"/>
</dbReference>
<protein>
    <recommendedName>
        <fullName evidence="2">Pyridinium-3,5-bisthiocarboxylic acid mononucleotide nickel insertion protein</fullName>
        <shortName evidence="2">P2TMN nickel insertion protein</shortName>
        <ecNumber evidence="2">4.99.1.12</ecNumber>
    </recommendedName>
    <alternativeName>
        <fullName evidence="2">Nickel-pincer cofactor biosynthesis protein LarC</fullName>
    </alternativeName>
</protein>
<dbReference type="HAMAP" id="MF_01074">
    <property type="entry name" value="LarC"/>
    <property type="match status" value="1"/>
</dbReference>
<dbReference type="PANTHER" id="PTHR36566">
    <property type="entry name" value="NICKEL INSERTION PROTEIN-RELATED"/>
    <property type="match status" value="1"/>
</dbReference>
<dbReference type="EC" id="4.99.1.12" evidence="2"/>